<dbReference type="GO" id="GO:0003677">
    <property type="term" value="F:DNA binding"/>
    <property type="evidence" value="ECO:0007669"/>
    <property type="project" value="UniProtKB-KW"/>
</dbReference>
<sequence length="235" mass="27079">MGNILILEDEAILRKNLKAIIMELDRDAKVYESGSVVKGLELLNEVNMDILLLDIQLEDGNGLDFAKEVRKIDRYKLTHIVFITAVPTHAIMAFSETHCYSYIVKPFDKEQLKEELYTLIHYGYKADAHKEDKLELHLKNCIFKIDMAEILYIEASNQKLYVHTIQDTITVPNVSLKKMKASLNDTFIQVHKAFIVNKEAIKAIHKADKYIELHQTSTIIPIGRVYYKELIGETI</sequence>
<dbReference type="Proteomes" id="UP000279029">
    <property type="component" value="Chromosome"/>
</dbReference>
<feature type="domain" description="HTH LytTR-type" evidence="5">
    <location>
        <begin position="134"/>
        <end position="230"/>
    </location>
</feature>
<evidence type="ECO:0000256" key="1">
    <source>
        <dbReference type="ARBA" id="ARBA00018672"/>
    </source>
</evidence>
<comment type="function">
    <text evidence="2">May play the central regulatory role in sporulation. It may be an element of the effector pathway responsible for the activation of sporulation genes in response to nutritional stress. Spo0A may act in concert with spo0H (a sigma factor) to control the expression of some genes that are critical to the sporulation process.</text>
</comment>
<dbReference type="Pfam" id="PF04397">
    <property type="entry name" value="LytTR"/>
    <property type="match status" value="1"/>
</dbReference>
<dbReference type="RefSeq" id="WP_125136883.1">
    <property type="nucleotide sequence ID" value="NZ_LR130778.1"/>
</dbReference>
<proteinExistence type="predicted"/>
<dbReference type="InterPro" id="IPR001789">
    <property type="entry name" value="Sig_transdc_resp-reg_receiver"/>
</dbReference>
<dbReference type="OrthoDB" id="9809318at2"/>
<dbReference type="SMART" id="SM00850">
    <property type="entry name" value="LytTR"/>
    <property type="match status" value="1"/>
</dbReference>
<dbReference type="SMART" id="SM00448">
    <property type="entry name" value="REC"/>
    <property type="match status" value="1"/>
</dbReference>
<keyword evidence="6" id="KW-0238">DNA-binding</keyword>
<protein>
    <recommendedName>
        <fullName evidence="1">Stage 0 sporulation protein A homolog</fullName>
    </recommendedName>
</protein>
<dbReference type="InterPro" id="IPR046947">
    <property type="entry name" value="LytR-like"/>
</dbReference>
<dbReference type="PANTHER" id="PTHR37299">
    <property type="entry name" value="TRANSCRIPTIONAL REGULATOR-RELATED"/>
    <property type="match status" value="1"/>
</dbReference>
<dbReference type="Gene3D" id="3.40.50.2300">
    <property type="match status" value="1"/>
</dbReference>
<dbReference type="KEGG" id="cbar:PATL70BA_1712"/>
<keyword evidence="3" id="KW-0597">Phosphoprotein</keyword>
<name>A0A3P7PWI2_9FIRM</name>
<evidence type="ECO:0000313" key="6">
    <source>
        <dbReference type="EMBL" id="VDN47601.1"/>
    </source>
</evidence>
<dbReference type="PANTHER" id="PTHR37299:SF1">
    <property type="entry name" value="STAGE 0 SPORULATION PROTEIN A HOMOLOG"/>
    <property type="match status" value="1"/>
</dbReference>
<gene>
    <name evidence="6" type="ORF">PATL70BA_1712</name>
</gene>
<reference evidence="6 7" key="1">
    <citation type="submission" date="2018-09" db="EMBL/GenBank/DDBJ databases">
        <authorList>
            <person name="Postec A."/>
        </authorList>
    </citation>
    <scope>NUCLEOTIDE SEQUENCE [LARGE SCALE GENOMIC DNA]</scope>
    <source>
        <strain evidence="6">70B-A</strain>
    </source>
</reference>
<feature type="modified residue" description="4-aspartylphosphate" evidence="3">
    <location>
        <position position="54"/>
    </location>
</feature>
<evidence type="ECO:0000259" key="4">
    <source>
        <dbReference type="PROSITE" id="PS50110"/>
    </source>
</evidence>
<keyword evidence="7" id="KW-1185">Reference proteome</keyword>
<evidence type="ECO:0000256" key="3">
    <source>
        <dbReference type="PROSITE-ProRule" id="PRU00169"/>
    </source>
</evidence>
<dbReference type="PROSITE" id="PS50930">
    <property type="entry name" value="HTH_LYTTR"/>
    <property type="match status" value="1"/>
</dbReference>
<dbReference type="AlphaFoldDB" id="A0A3P7PWI2"/>
<feature type="domain" description="Response regulatory" evidence="4">
    <location>
        <begin position="3"/>
        <end position="120"/>
    </location>
</feature>
<evidence type="ECO:0000259" key="5">
    <source>
        <dbReference type="PROSITE" id="PS50930"/>
    </source>
</evidence>
<evidence type="ECO:0000256" key="2">
    <source>
        <dbReference type="ARBA" id="ARBA00024867"/>
    </source>
</evidence>
<dbReference type="SUPFAM" id="SSF52172">
    <property type="entry name" value="CheY-like"/>
    <property type="match status" value="1"/>
</dbReference>
<dbReference type="InterPro" id="IPR007492">
    <property type="entry name" value="LytTR_DNA-bd_dom"/>
</dbReference>
<dbReference type="Gene3D" id="2.40.50.1020">
    <property type="entry name" value="LytTr DNA-binding domain"/>
    <property type="match status" value="1"/>
</dbReference>
<organism evidence="6 7">
    <name type="scientific">Petrocella atlantisensis</name>
    <dbReference type="NCBI Taxonomy" id="2173034"/>
    <lineage>
        <taxon>Bacteria</taxon>
        <taxon>Bacillati</taxon>
        <taxon>Bacillota</taxon>
        <taxon>Clostridia</taxon>
        <taxon>Lachnospirales</taxon>
        <taxon>Vallitaleaceae</taxon>
        <taxon>Petrocella</taxon>
    </lineage>
</organism>
<dbReference type="PROSITE" id="PS50110">
    <property type="entry name" value="RESPONSE_REGULATORY"/>
    <property type="match status" value="1"/>
</dbReference>
<accession>A0A3P7PWI2</accession>
<dbReference type="EMBL" id="LR130778">
    <property type="protein sequence ID" value="VDN47601.1"/>
    <property type="molecule type" value="Genomic_DNA"/>
</dbReference>
<evidence type="ECO:0000313" key="7">
    <source>
        <dbReference type="Proteomes" id="UP000279029"/>
    </source>
</evidence>
<dbReference type="GO" id="GO:0000156">
    <property type="term" value="F:phosphorelay response regulator activity"/>
    <property type="evidence" value="ECO:0007669"/>
    <property type="project" value="InterPro"/>
</dbReference>
<dbReference type="InterPro" id="IPR011006">
    <property type="entry name" value="CheY-like_superfamily"/>
</dbReference>
<dbReference type="Pfam" id="PF00072">
    <property type="entry name" value="Response_reg"/>
    <property type="match status" value="1"/>
</dbReference>